<name>A0A0E0F554_9ORYZ</name>
<dbReference type="Proteomes" id="UP000008021">
    <property type="component" value="Chromosome 11"/>
</dbReference>
<protein>
    <submittedName>
        <fullName evidence="2">Uncharacterized protein</fullName>
    </submittedName>
</protein>
<feature type="region of interest" description="Disordered" evidence="1">
    <location>
        <begin position="80"/>
        <end position="114"/>
    </location>
</feature>
<feature type="compositionally biased region" description="Basic and acidic residues" evidence="1">
    <location>
        <begin position="102"/>
        <end position="114"/>
    </location>
</feature>
<dbReference type="HOGENOM" id="CLU_2125025_0_0_1"/>
<feature type="compositionally biased region" description="Low complexity" evidence="1">
    <location>
        <begin position="80"/>
        <end position="97"/>
    </location>
</feature>
<evidence type="ECO:0000313" key="3">
    <source>
        <dbReference type="Proteomes" id="UP000008021"/>
    </source>
</evidence>
<dbReference type="Gramene" id="OMERI11G09610.1">
    <property type="protein sequence ID" value="OMERI11G09610.1"/>
    <property type="gene ID" value="OMERI11G09610"/>
</dbReference>
<dbReference type="AlphaFoldDB" id="A0A0E0F554"/>
<reference evidence="2" key="1">
    <citation type="submission" date="2015-04" db="UniProtKB">
        <authorList>
            <consortium name="EnsemblPlants"/>
        </authorList>
    </citation>
    <scope>IDENTIFICATION</scope>
</reference>
<keyword evidence="3" id="KW-1185">Reference proteome</keyword>
<accession>A0A0E0F554</accession>
<dbReference type="EnsemblPlants" id="OMERI11G09610.1">
    <property type="protein sequence ID" value="OMERI11G09610.1"/>
    <property type="gene ID" value="OMERI11G09610"/>
</dbReference>
<organism evidence="2">
    <name type="scientific">Oryza meridionalis</name>
    <dbReference type="NCBI Taxonomy" id="40149"/>
    <lineage>
        <taxon>Eukaryota</taxon>
        <taxon>Viridiplantae</taxon>
        <taxon>Streptophyta</taxon>
        <taxon>Embryophyta</taxon>
        <taxon>Tracheophyta</taxon>
        <taxon>Spermatophyta</taxon>
        <taxon>Magnoliopsida</taxon>
        <taxon>Liliopsida</taxon>
        <taxon>Poales</taxon>
        <taxon>Poaceae</taxon>
        <taxon>BOP clade</taxon>
        <taxon>Oryzoideae</taxon>
        <taxon>Oryzeae</taxon>
        <taxon>Oryzinae</taxon>
        <taxon>Oryza</taxon>
    </lineage>
</organism>
<evidence type="ECO:0000313" key="2">
    <source>
        <dbReference type="EnsemblPlants" id="OMERI11G09610.1"/>
    </source>
</evidence>
<evidence type="ECO:0000256" key="1">
    <source>
        <dbReference type="SAM" id="MobiDB-lite"/>
    </source>
</evidence>
<sequence>MDGAAATGGRPLELRTRRPDLPLASFLLPIDRAMAVAAAPPTITSDLFGRVLQAGASLHQGAAQGQGLDAMADLMDAADDAASSLPLSPSSSLSASSGEETAQTREINKQNKLD</sequence>
<proteinExistence type="predicted"/>
<reference evidence="2" key="2">
    <citation type="submission" date="2018-05" db="EMBL/GenBank/DDBJ databases">
        <title>OmerRS3 (Oryza meridionalis Reference Sequence Version 3).</title>
        <authorList>
            <person name="Zhang J."/>
            <person name="Kudrna D."/>
            <person name="Lee S."/>
            <person name="Talag J."/>
            <person name="Welchert J."/>
            <person name="Wing R.A."/>
        </authorList>
    </citation>
    <scope>NUCLEOTIDE SEQUENCE [LARGE SCALE GENOMIC DNA]</scope>
    <source>
        <strain evidence="2">cv. OR44</strain>
    </source>
</reference>